<protein>
    <submittedName>
        <fullName evidence="3">Endonuclease/exonuclease/phosphatase family protein</fullName>
    </submittedName>
</protein>
<evidence type="ECO:0000259" key="2">
    <source>
        <dbReference type="Pfam" id="PF03372"/>
    </source>
</evidence>
<dbReference type="EMBL" id="CP146203">
    <property type="protein sequence ID" value="XBH21098.1"/>
    <property type="molecule type" value="Genomic_DNA"/>
</dbReference>
<reference evidence="3" key="1">
    <citation type="submission" date="2024-02" db="EMBL/GenBank/DDBJ databases">
        <title>Tomenella chthoni gen. nov. sp. nov., a member of the family Jonesiaceae isolated from bat guano.</title>
        <authorList>
            <person name="Miller S.L."/>
            <person name="King J."/>
            <person name="Sankaranarayanan K."/>
            <person name="Lawson P.A."/>
        </authorList>
    </citation>
    <scope>NUCLEOTIDE SEQUENCE</scope>
    <source>
        <strain evidence="3">BS-20</strain>
    </source>
</reference>
<organism evidence="3">
    <name type="scientific">Jonesiaceae bacterium BS-20</name>
    <dbReference type="NCBI Taxonomy" id="3120821"/>
    <lineage>
        <taxon>Bacteria</taxon>
        <taxon>Bacillati</taxon>
        <taxon>Actinomycetota</taxon>
        <taxon>Actinomycetes</taxon>
        <taxon>Micrococcales</taxon>
        <taxon>Jonesiaceae</taxon>
    </lineage>
</organism>
<accession>A0AAU7DTI4</accession>
<feature type="transmembrane region" description="Helical" evidence="1">
    <location>
        <begin position="28"/>
        <end position="46"/>
    </location>
</feature>
<name>A0AAU7DTI4_9MICO</name>
<keyword evidence="1" id="KW-1133">Transmembrane helix</keyword>
<keyword evidence="3" id="KW-0540">Nuclease</keyword>
<dbReference type="InterPro" id="IPR005135">
    <property type="entry name" value="Endo/exonuclease/phosphatase"/>
</dbReference>
<proteinExistence type="predicted"/>
<feature type="transmembrane region" description="Helical" evidence="1">
    <location>
        <begin position="83"/>
        <end position="101"/>
    </location>
</feature>
<dbReference type="Gene3D" id="3.60.10.10">
    <property type="entry name" value="Endonuclease/exonuclease/phosphatase"/>
    <property type="match status" value="1"/>
</dbReference>
<sequence length="335" mass="35461">MSEVAVTEPVTKAMSTTQRWLLPVRAPFLTALAAIAAMIVVVLPHLNILGGGIVPVLQALTPVVCLAGLALGLGLMMFQRTRLPGLIVLVGALLGGLPSMVPGASTADVQADRLTVLSVNVQVGNASVSELTDLILRQKTDVVVLIEADENLISEVLSPEVFKDLPFRSRTVTTGGASGSVILSKYALVEEGDIPVPASAVAFDQPVVRVTHPQLGEFRVAAIHPFPPVAGAADWKEGLGAIRDWQNTHTDLPLIMAGDFNASYAHPVFRQVAKDLVNTASANGRIAVPTWPATGRVPAFTSIDHVLVRGFNPMEWERVSVTGTDHYGILATVTQ</sequence>
<dbReference type="GO" id="GO:0004519">
    <property type="term" value="F:endonuclease activity"/>
    <property type="evidence" value="ECO:0007669"/>
    <property type="project" value="UniProtKB-KW"/>
</dbReference>
<dbReference type="AlphaFoldDB" id="A0AAU7DTI4"/>
<feature type="domain" description="Endonuclease/exonuclease/phosphatase" evidence="2">
    <location>
        <begin position="117"/>
        <end position="326"/>
    </location>
</feature>
<evidence type="ECO:0000256" key="1">
    <source>
        <dbReference type="SAM" id="Phobius"/>
    </source>
</evidence>
<evidence type="ECO:0000313" key="3">
    <source>
        <dbReference type="EMBL" id="XBH21098.1"/>
    </source>
</evidence>
<dbReference type="InterPro" id="IPR036691">
    <property type="entry name" value="Endo/exonu/phosph_ase_sf"/>
</dbReference>
<keyword evidence="3" id="KW-0255">Endonuclease</keyword>
<keyword evidence="3" id="KW-0378">Hydrolase</keyword>
<dbReference type="SUPFAM" id="SSF56219">
    <property type="entry name" value="DNase I-like"/>
    <property type="match status" value="1"/>
</dbReference>
<keyword evidence="1" id="KW-0472">Membrane</keyword>
<gene>
    <name evidence="3" type="ORF">V5R04_12880</name>
</gene>
<feature type="transmembrane region" description="Helical" evidence="1">
    <location>
        <begin position="52"/>
        <end position="76"/>
    </location>
</feature>
<dbReference type="Pfam" id="PF03372">
    <property type="entry name" value="Exo_endo_phos"/>
    <property type="match status" value="1"/>
</dbReference>
<keyword evidence="1" id="KW-0812">Transmembrane</keyword>